<name>A0A1G7F3B0_9GAMM</name>
<evidence type="ECO:0000256" key="1">
    <source>
        <dbReference type="SAM" id="MobiDB-lite"/>
    </source>
</evidence>
<feature type="signal peptide" evidence="2">
    <location>
        <begin position="1"/>
        <end position="19"/>
    </location>
</feature>
<dbReference type="PROSITE" id="PS51257">
    <property type="entry name" value="PROKAR_LIPOPROTEIN"/>
    <property type="match status" value="1"/>
</dbReference>
<keyword evidence="2" id="KW-0732">Signal</keyword>
<proteinExistence type="predicted"/>
<feature type="compositionally biased region" description="Low complexity" evidence="1">
    <location>
        <begin position="30"/>
        <end position="42"/>
    </location>
</feature>
<protein>
    <recommendedName>
        <fullName evidence="5">Lipoprotein</fullName>
    </recommendedName>
</protein>
<evidence type="ECO:0000256" key="2">
    <source>
        <dbReference type="SAM" id="SignalP"/>
    </source>
</evidence>
<feature type="chain" id="PRO_5010179449" description="Lipoprotein" evidence="2">
    <location>
        <begin position="20"/>
        <end position="85"/>
    </location>
</feature>
<evidence type="ECO:0008006" key="5">
    <source>
        <dbReference type="Google" id="ProtNLM"/>
    </source>
</evidence>
<sequence>MMKKTLPFALLLVAGLALAACDNKEEEKSQAPVAPATEAQPAAPNPEPPLPETNEPMPQDDMPDTDEPGANAPLSSPEGQPEQNQ</sequence>
<organism evidence="3 4">
    <name type="scientific">Ectopseudomonas alcaliphila</name>
    <dbReference type="NCBI Taxonomy" id="101564"/>
    <lineage>
        <taxon>Bacteria</taxon>
        <taxon>Pseudomonadati</taxon>
        <taxon>Pseudomonadota</taxon>
        <taxon>Gammaproteobacteria</taxon>
        <taxon>Pseudomonadales</taxon>
        <taxon>Pseudomonadaceae</taxon>
        <taxon>Ectopseudomonas</taxon>
    </lineage>
</organism>
<gene>
    <name evidence="3" type="ORF">SAMN05216575_103501</name>
</gene>
<evidence type="ECO:0000313" key="3">
    <source>
        <dbReference type="EMBL" id="SDE70387.1"/>
    </source>
</evidence>
<dbReference type="EMBL" id="FNAE01000003">
    <property type="protein sequence ID" value="SDE70387.1"/>
    <property type="molecule type" value="Genomic_DNA"/>
</dbReference>
<evidence type="ECO:0000313" key="4">
    <source>
        <dbReference type="Proteomes" id="UP000182413"/>
    </source>
</evidence>
<accession>A0A1G7F3B0</accession>
<feature type="compositionally biased region" description="Polar residues" evidence="1">
    <location>
        <begin position="73"/>
        <end position="85"/>
    </location>
</feature>
<feature type="region of interest" description="Disordered" evidence="1">
    <location>
        <begin position="23"/>
        <end position="85"/>
    </location>
</feature>
<dbReference type="Proteomes" id="UP000182413">
    <property type="component" value="Unassembled WGS sequence"/>
</dbReference>
<reference evidence="3 4" key="1">
    <citation type="submission" date="2016-10" db="EMBL/GenBank/DDBJ databases">
        <authorList>
            <person name="de Groot N.N."/>
        </authorList>
    </citation>
    <scope>NUCLEOTIDE SEQUENCE [LARGE SCALE GENOMIC DNA]</scope>
    <source>
        <strain evidence="3 4">JCM 10630</strain>
    </source>
</reference>
<dbReference type="AlphaFoldDB" id="A0A1G7F3B0"/>